<evidence type="ECO:0000256" key="2">
    <source>
        <dbReference type="SAM" id="Phobius"/>
    </source>
</evidence>
<feature type="region of interest" description="Disordered" evidence="1">
    <location>
        <begin position="1"/>
        <end position="43"/>
    </location>
</feature>
<organism evidence="3">
    <name type="scientific">Amphora coffeiformis</name>
    <dbReference type="NCBI Taxonomy" id="265554"/>
    <lineage>
        <taxon>Eukaryota</taxon>
        <taxon>Sar</taxon>
        <taxon>Stramenopiles</taxon>
        <taxon>Ochrophyta</taxon>
        <taxon>Bacillariophyta</taxon>
        <taxon>Bacillariophyceae</taxon>
        <taxon>Bacillariophycidae</taxon>
        <taxon>Thalassiophysales</taxon>
        <taxon>Catenulaceae</taxon>
        <taxon>Amphora</taxon>
    </lineage>
</organism>
<keyword evidence="2" id="KW-0472">Membrane</keyword>
<protein>
    <submittedName>
        <fullName evidence="3">Uncharacterized protein</fullName>
    </submittedName>
</protein>
<gene>
    <name evidence="3" type="ORF">ACOF00016_LOCUS10890</name>
</gene>
<keyword evidence="2" id="KW-0812">Transmembrane</keyword>
<sequence>MAKGNLIIDSASDDSLNDRWTDDDQGRPLNGSPDKEQPTRDTLKRQLTQAALAAPTEMCDIPDDIYSMYFLSSYFGPGFWYAMYVTALKMALYTFLMIDAIESPMPQNVDHKLLATQFLMLPVSVAIQEDLTHFFFTVANVHWSKEILEVFPDATCFKFFTASFFRGIDGFFSLLVNFVILLKADTVLTLFLNFAALQFLQTIDNIAFHLCIDGYLFETMETLANQVTEVKLPRKVHSVLNVFDSALFLLSYIGILLAWIVIQFK</sequence>
<reference evidence="3" key="1">
    <citation type="submission" date="2021-01" db="EMBL/GenBank/DDBJ databases">
        <authorList>
            <person name="Corre E."/>
            <person name="Pelletier E."/>
            <person name="Niang G."/>
            <person name="Scheremetjew M."/>
            <person name="Finn R."/>
            <person name="Kale V."/>
            <person name="Holt S."/>
            <person name="Cochrane G."/>
            <person name="Meng A."/>
            <person name="Brown T."/>
            <person name="Cohen L."/>
        </authorList>
    </citation>
    <scope>NUCLEOTIDE SEQUENCE</scope>
    <source>
        <strain evidence="3">CCMP127</strain>
    </source>
</reference>
<accession>A0A7S3L7N9</accession>
<feature type="transmembrane region" description="Helical" evidence="2">
    <location>
        <begin position="242"/>
        <end position="262"/>
    </location>
</feature>
<feature type="transmembrane region" description="Helical" evidence="2">
    <location>
        <begin position="171"/>
        <end position="192"/>
    </location>
</feature>
<evidence type="ECO:0000313" key="3">
    <source>
        <dbReference type="EMBL" id="CAE0413638.1"/>
    </source>
</evidence>
<keyword evidence="2" id="KW-1133">Transmembrane helix</keyword>
<dbReference type="AlphaFoldDB" id="A0A7S3L7N9"/>
<feature type="compositionally biased region" description="Basic and acidic residues" evidence="1">
    <location>
        <begin position="16"/>
        <end position="26"/>
    </location>
</feature>
<proteinExistence type="predicted"/>
<evidence type="ECO:0000256" key="1">
    <source>
        <dbReference type="SAM" id="MobiDB-lite"/>
    </source>
</evidence>
<feature type="compositionally biased region" description="Basic and acidic residues" evidence="1">
    <location>
        <begin position="33"/>
        <end position="43"/>
    </location>
</feature>
<dbReference type="EMBL" id="HBIM01013450">
    <property type="protein sequence ID" value="CAE0413638.1"/>
    <property type="molecule type" value="Transcribed_RNA"/>
</dbReference>
<name>A0A7S3L7N9_9STRA</name>